<dbReference type="Proteomes" id="UP000807504">
    <property type="component" value="Unassembled WGS sequence"/>
</dbReference>
<feature type="chain" id="PRO_5035810971" evidence="1">
    <location>
        <begin position="18"/>
        <end position="93"/>
    </location>
</feature>
<dbReference type="GO" id="GO:0030414">
    <property type="term" value="F:peptidase inhibitor activity"/>
    <property type="evidence" value="ECO:0007669"/>
    <property type="project" value="InterPro"/>
</dbReference>
<keyword evidence="3" id="KW-1185">Reference proteome</keyword>
<dbReference type="AlphaFoldDB" id="A0A8T0EYN9"/>
<dbReference type="Gene3D" id="2.10.80.20">
    <property type="match status" value="1"/>
</dbReference>
<reference evidence="2" key="1">
    <citation type="journal article" date="2020" name="bioRxiv">
        <title>Chromosome-level reference genome of the European wasp spider Argiope bruennichi: a resource for studies on range expansion and evolutionary adaptation.</title>
        <authorList>
            <person name="Sheffer M.M."/>
            <person name="Hoppe A."/>
            <person name="Krehenwinkel H."/>
            <person name="Uhl G."/>
            <person name="Kuss A.W."/>
            <person name="Jensen L."/>
            <person name="Jensen C."/>
            <person name="Gillespie R.G."/>
            <person name="Hoff K.J."/>
            <person name="Prost S."/>
        </authorList>
    </citation>
    <scope>NUCLEOTIDE SEQUENCE</scope>
</reference>
<dbReference type="EMBL" id="JABXBU010001863">
    <property type="protein sequence ID" value="KAF8782881.1"/>
    <property type="molecule type" value="Genomic_DNA"/>
</dbReference>
<dbReference type="InterPro" id="IPR021066">
    <property type="entry name" value="FPI1"/>
</dbReference>
<reference evidence="2" key="2">
    <citation type="submission" date="2020-06" db="EMBL/GenBank/DDBJ databases">
        <authorList>
            <person name="Sheffer M."/>
        </authorList>
    </citation>
    <scope>NUCLEOTIDE SEQUENCE</scope>
</reference>
<dbReference type="Pfam" id="PF12190">
    <property type="entry name" value="amfpi-1"/>
    <property type="match status" value="1"/>
</dbReference>
<comment type="caution">
    <text evidence="2">The sequence shown here is derived from an EMBL/GenBank/DDBJ whole genome shotgun (WGS) entry which is preliminary data.</text>
</comment>
<gene>
    <name evidence="2" type="ORF">HNY73_013115</name>
</gene>
<keyword evidence="1" id="KW-0732">Signal</keyword>
<proteinExistence type="predicted"/>
<feature type="signal peptide" evidence="1">
    <location>
        <begin position="1"/>
        <end position="17"/>
    </location>
</feature>
<name>A0A8T0EYN9_ARGBR</name>
<evidence type="ECO:0000256" key="1">
    <source>
        <dbReference type="SAM" id="SignalP"/>
    </source>
</evidence>
<dbReference type="InterPro" id="IPR053741">
    <property type="entry name" value="Ser_Fungal_Prot_Inhib_sf"/>
</dbReference>
<evidence type="ECO:0000313" key="3">
    <source>
        <dbReference type="Proteomes" id="UP000807504"/>
    </source>
</evidence>
<sequence>MHKSLILLIISVGIAYAVVCAPNYCDSVKCKPKNCKHNQVYKNNGSLCGCCPVCIDILQKGESCKELFMLQSSPMVRCAKGLRCHAESRTCEE</sequence>
<protein>
    <submittedName>
        <fullName evidence="2">Uncharacterized protein</fullName>
    </submittedName>
</protein>
<accession>A0A8T0EYN9</accession>
<dbReference type="InterPro" id="IPR009030">
    <property type="entry name" value="Growth_fac_rcpt_cys_sf"/>
</dbReference>
<evidence type="ECO:0000313" key="2">
    <source>
        <dbReference type="EMBL" id="KAF8782881.1"/>
    </source>
</evidence>
<organism evidence="2 3">
    <name type="scientific">Argiope bruennichi</name>
    <name type="common">Wasp spider</name>
    <name type="synonym">Aranea bruennichi</name>
    <dbReference type="NCBI Taxonomy" id="94029"/>
    <lineage>
        <taxon>Eukaryota</taxon>
        <taxon>Metazoa</taxon>
        <taxon>Ecdysozoa</taxon>
        <taxon>Arthropoda</taxon>
        <taxon>Chelicerata</taxon>
        <taxon>Arachnida</taxon>
        <taxon>Araneae</taxon>
        <taxon>Araneomorphae</taxon>
        <taxon>Entelegynae</taxon>
        <taxon>Araneoidea</taxon>
        <taxon>Araneidae</taxon>
        <taxon>Argiope</taxon>
    </lineage>
</organism>
<dbReference type="SUPFAM" id="SSF57184">
    <property type="entry name" value="Growth factor receptor domain"/>
    <property type="match status" value="1"/>
</dbReference>